<dbReference type="AlphaFoldDB" id="A0A8J9YWV3"/>
<evidence type="ECO:0000259" key="13">
    <source>
        <dbReference type="PROSITE" id="PS50908"/>
    </source>
</evidence>
<dbReference type="PROSITE" id="PS50908">
    <property type="entry name" value="RWD"/>
    <property type="match status" value="1"/>
</dbReference>
<dbReference type="SUPFAM" id="SSF54495">
    <property type="entry name" value="UBC-like"/>
    <property type="match status" value="1"/>
</dbReference>
<evidence type="ECO:0000313" key="16">
    <source>
        <dbReference type="Proteomes" id="UP000838412"/>
    </source>
</evidence>
<comment type="similarity">
    <text evidence="10">Belongs to the RBR family. RNF14 subfamily.</text>
</comment>
<dbReference type="Pfam" id="PF05773">
    <property type="entry name" value="RWD"/>
    <property type="match status" value="1"/>
</dbReference>
<gene>
    <name evidence="15" type="primary">RNF14</name>
    <name evidence="15" type="ORF">BLAG_LOCUS6317</name>
</gene>
<keyword evidence="6" id="KW-0677">Repeat</keyword>
<feature type="domain" description="RING-type" evidence="14">
    <location>
        <begin position="257"/>
        <end position="514"/>
    </location>
</feature>
<dbReference type="FunFam" id="1.20.120.1750:FF:000033">
    <property type="entry name" value="Ring finger protein, putative"/>
    <property type="match status" value="1"/>
</dbReference>
<dbReference type="PROSITE" id="PS50089">
    <property type="entry name" value="ZF_RING_2"/>
    <property type="match status" value="1"/>
</dbReference>
<protein>
    <recommendedName>
        <fullName evidence="3">RBR-type E3 ubiquitin transferase</fullName>
        <ecNumber evidence="3">2.3.2.31</ecNumber>
    </recommendedName>
</protein>
<accession>A0A8J9YWV3</accession>
<evidence type="ECO:0000256" key="8">
    <source>
        <dbReference type="ARBA" id="ARBA00022786"/>
    </source>
</evidence>
<evidence type="ECO:0000259" key="14">
    <source>
        <dbReference type="PROSITE" id="PS51873"/>
    </source>
</evidence>
<evidence type="ECO:0000256" key="7">
    <source>
        <dbReference type="ARBA" id="ARBA00022771"/>
    </source>
</evidence>
<dbReference type="Gene3D" id="3.10.110.10">
    <property type="entry name" value="Ubiquitin Conjugating Enzyme"/>
    <property type="match status" value="1"/>
</dbReference>
<dbReference type="PROSITE" id="PS51873">
    <property type="entry name" value="TRIAD"/>
    <property type="match status" value="1"/>
</dbReference>
<dbReference type="GO" id="GO:0061630">
    <property type="term" value="F:ubiquitin protein ligase activity"/>
    <property type="evidence" value="ECO:0007669"/>
    <property type="project" value="UniProtKB-EC"/>
</dbReference>
<evidence type="ECO:0000313" key="15">
    <source>
        <dbReference type="EMBL" id="CAH1243307.1"/>
    </source>
</evidence>
<evidence type="ECO:0000256" key="9">
    <source>
        <dbReference type="ARBA" id="ARBA00022833"/>
    </source>
</evidence>
<dbReference type="SUPFAM" id="SSF57850">
    <property type="entry name" value="RING/U-box"/>
    <property type="match status" value="4"/>
</dbReference>
<evidence type="ECO:0000256" key="6">
    <source>
        <dbReference type="ARBA" id="ARBA00022737"/>
    </source>
</evidence>
<evidence type="ECO:0000259" key="12">
    <source>
        <dbReference type="PROSITE" id="PS50089"/>
    </source>
</evidence>
<sequence>MAEGPSEPGSVVVDGGNVSMEREQAQANFDEQNDEILALESILEQNFTLRSRHNEEEEDSRFAFKIAVPVDLPRAQLDVQLWLPGDSDVREAGAAAVCTSAASGRPEFNRSMSGRRWHASFNVSHLPPLTFDLTLPPTYPSHAPPCFVISCLWLDGTKLSTLCKQLDALWEESKGLPIIYTLVDWLQSSTIQFLGLDDYIILMPLSMTFDAGATPHEEEHNFQSDPRVLSEQADPVQCLQEILRFNYANEFEAFQKNTQECGICFDSKLGAEFFLMRECRHFFCQECVAGYCQIHVKDGTVQQISCPDEGCDGSLPPGVIRQVLGDEEYQRWESLLLQKTLDTMDDVVWCPRCNNVVIRDADQDSQLGQCGSCLFCFCTSCGDAWHQSRECKSVEDKLQDLTKQLLGDKAGEVGEGTEEEIIAAARNVRDPRELQRKAQMLSRLRAERLSKVTITRTTKRCPKCKTNIEKSDGCNKMTCSQCGTYFCWLCCKKINGYDHFGSKCILFQPYVPTVFNRVPEREVPEGMRRLQEALALDPDAIHRVKNCPNCRQRNLKTGTNNHIKCWSCRANICYQCLTKITGSVTSHFVPPNPCKQHS</sequence>
<organism evidence="15 16">
    <name type="scientific">Branchiostoma lanceolatum</name>
    <name type="common">Common lancelet</name>
    <name type="synonym">Amphioxus lanceolatum</name>
    <dbReference type="NCBI Taxonomy" id="7740"/>
    <lineage>
        <taxon>Eukaryota</taxon>
        <taxon>Metazoa</taxon>
        <taxon>Chordata</taxon>
        <taxon>Cephalochordata</taxon>
        <taxon>Leptocardii</taxon>
        <taxon>Amphioxiformes</taxon>
        <taxon>Branchiostomatidae</taxon>
        <taxon>Branchiostoma</taxon>
    </lineage>
</organism>
<evidence type="ECO:0000256" key="3">
    <source>
        <dbReference type="ARBA" id="ARBA00012251"/>
    </source>
</evidence>
<evidence type="ECO:0000256" key="1">
    <source>
        <dbReference type="ARBA" id="ARBA00001798"/>
    </source>
</evidence>
<dbReference type="InterPro" id="IPR017907">
    <property type="entry name" value="Znf_RING_CS"/>
</dbReference>
<evidence type="ECO:0000256" key="2">
    <source>
        <dbReference type="ARBA" id="ARBA00004906"/>
    </source>
</evidence>
<dbReference type="EMBL" id="OV696698">
    <property type="protein sequence ID" value="CAH1243307.1"/>
    <property type="molecule type" value="Genomic_DNA"/>
</dbReference>
<dbReference type="InterPro" id="IPR006575">
    <property type="entry name" value="RWD_dom"/>
</dbReference>
<dbReference type="Pfam" id="PF22191">
    <property type="entry name" value="IBR_1"/>
    <property type="match status" value="1"/>
</dbReference>
<dbReference type="PANTHER" id="PTHR11685">
    <property type="entry name" value="RBR FAMILY RING FINGER AND IBR DOMAIN-CONTAINING"/>
    <property type="match status" value="1"/>
</dbReference>
<dbReference type="InterPro" id="IPR031127">
    <property type="entry name" value="E3_UB_ligase_RBR"/>
</dbReference>
<dbReference type="CDD" id="cd23820">
    <property type="entry name" value="RWD_RNF14"/>
    <property type="match status" value="1"/>
</dbReference>
<evidence type="ECO:0000256" key="11">
    <source>
        <dbReference type="PROSITE-ProRule" id="PRU00175"/>
    </source>
</evidence>
<dbReference type="CDD" id="cd20354">
    <property type="entry name" value="Rcat_RBR_RNF14"/>
    <property type="match status" value="1"/>
</dbReference>
<keyword evidence="7 11" id="KW-0863">Zinc-finger</keyword>
<dbReference type="Pfam" id="PF01485">
    <property type="entry name" value="IBR"/>
    <property type="match status" value="1"/>
</dbReference>
<dbReference type="Gene3D" id="3.30.40.10">
    <property type="entry name" value="Zinc/RING finger domain, C3HC4 (zinc finger)"/>
    <property type="match status" value="1"/>
</dbReference>
<dbReference type="OrthoDB" id="1431934at2759"/>
<dbReference type="GO" id="GO:0016567">
    <property type="term" value="P:protein ubiquitination"/>
    <property type="evidence" value="ECO:0007669"/>
    <property type="project" value="InterPro"/>
</dbReference>
<dbReference type="InterPro" id="IPR013083">
    <property type="entry name" value="Znf_RING/FYVE/PHD"/>
</dbReference>
<dbReference type="PROSITE" id="PS00518">
    <property type="entry name" value="ZF_RING_1"/>
    <property type="match status" value="1"/>
</dbReference>
<dbReference type="GO" id="GO:0008270">
    <property type="term" value="F:zinc ion binding"/>
    <property type="evidence" value="ECO:0007669"/>
    <property type="project" value="UniProtKB-KW"/>
</dbReference>
<evidence type="ECO:0000256" key="5">
    <source>
        <dbReference type="ARBA" id="ARBA00022723"/>
    </source>
</evidence>
<dbReference type="SMART" id="SM00591">
    <property type="entry name" value="RWD"/>
    <property type="match status" value="1"/>
</dbReference>
<dbReference type="Proteomes" id="UP000838412">
    <property type="component" value="Chromosome 13"/>
</dbReference>
<proteinExistence type="inferred from homology"/>
<dbReference type="InterPro" id="IPR047548">
    <property type="entry name" value="Rcat_RBR_RNF14"/>
</dbReference>
<dbReference type="InterPro" id="IPR001841">
    <property type="entry name" value="Znf_RING"/>
</dbReference>
<dbReference type="InterPro" id="IPR016135">
    <property type="entry name" value="UBQ-conjugating_enzyme/RWD"/>
</dbReference>
<reference evidence="15" key="1">
    <citation type="submission" date="2022-01" db="EMBL/GenBank/DDBJ databases">
        <authorList>
            <person name="Braso-Vives M."/>
        </authorList>
    </citation>
    <scope>NUCLEOTIDE SEQUENCE</scope>
</reference>
<dbReference type="InterPro" id="IPR002867">
    <property type="entry name" value="IBR_dom"/>
</dbReference>
<dbReference type="Gene3D" id="2.20.25.20">
    <property type="match status" value="1"/>
</dbReference>
<name>A0A8J9YWV3_BRALA</name>
<dbReference type="CDD" id="cd20341">
    <property type="entry name" value="BRcat_RBR_RNF14"/>
    <property type="match status" value="1"/>
</dbReference>
<keyword evidence="5" id="KW-0479">Metal-binding</keyword>
<dbReference type="Gene3D" id="1.20.120.1750">
    <property type="match status" value="2"/>
</dbReference>
<evidence type="ECO:0000256" key="4">
    <source>
        <dbReference type="ARBA" id="ARBA00022679"/>
    </source>
</evidence>
<keyword evidence="16" id="KW-1185">Reference proteome</keyword>
<comment type="catalytic activity">
    <reaction evidence="1">
        <text>[E2 ubiquitin-conjugating enzyme]-S-ubiquitinyl-L-cysteine + [acceptor protein]-L-lysine = [E2 ubiquitin-conjugating enzyme]-L-cysteine + [acceptor protein]-N(6)-ubiquitinyl-L-lysine.</text>
        <dbReference type="EC" id="2.3.2.31"/>
    </reaction>
</comment>
<keyword evidence="4" id="KW-0808">Transferase</keyword>
<dbReference type="FunFam" id="3.30.40.10:FF:000358">
    <property type="entry name" value="RBR-type E3 ubiquitin transferase"/>
    <property type="match status" value="1"/>
</dbReference>
<dbReference type="SMART" id="SM00647">
    <property type="entry name" value="IBR"/>
    <property type="match status" value="2"/>
</dbReference>
<feature type="domain" description="RWD" evidence="13">
    <location>
        <begin position="34"/>
        <end position="193"/>
    </location>
</feature>
<dbReference type="InterPro" id="IPR044066">
    <property type="entry name" value="TRIAD_supradom"/>
</dbReference>
<dbReference type="SMART" id="SM00184">
    <property type="entry name" value="RING"/>
    <property type="match status" value="2"/>
</dbReference>
<keyword evidence="9" id="KW-0862">Zinc</keyword>
<keyword evidence="8" id="KW-0833">Ubl conjugation pathway</keyword>
<evidence type="ECO:0000256" key="10">
    <source>
        <dbReference type="ARBA" id="ARBA00044508"/>
    </source>
</evidence>
<feature type="domain" description="RING-type" evidence="12">
    <location>
        <begin position="261"/>
        <end position="307"/>
    </location>
</feature>
<dbReference type="EC" id="2.3.2.31" evidence="3"/>
<comment type="pathway">
    <text evidence="2">Protein modification; protein ubiquitination.</text>
</comment>